<dbReference type="Proteomes" id="UP000092993">
    <property type="component" value="Unassembled WGS sequence"/>
</dbReference>
<proteinExistence type="predicted"/>
<dbReference type="OrthoDB" id="3265564at2759"/>
<evidence type="ECO:0000313" key="2">
    <source>
        <dbReference type="Proteomes" id="UP000092993"/>
    </source>
</evidence>
<dbReference type="AlphaFoldDB" id="A0A1C7MPA3"/>
<dbReference type="EMBL" id="LUGG01000002">
    <property type="protein sequence ID" value="OBZ78249.1"/>
    <property type="molecule type" value="Genomic_DNA"/>
</dbReference>
<protein>
    <submittedName>
        <fullName evidence="1">Uncharacterized protein</fullName>
    </submittedName>
</protein>
<organism evidence="1 2">
    <name type="scientific">Grifola frondosa</name>
    <name type="common">Maitake</name>
    <name type="synonym">Polyporus frondosus</name>
    <dbReference type="NCBI Taxonomy" id="5627"/>
    <lineage>
        <taxon>Eukaryota</taxon>
        <taxon>Fungi</taxon>
        <taxon>Dikarya</taxon>
        <taxon>Basidiomycota</taxon>
        <taxon>Agaricomycotina</taxon>
        <taxon>Agaricomycetes</taxon>
        <taxon>Polyporales</taxon>
        <taxon>Grifolaceae</taxon>
        <taxon>Grifola</taxon>
    </lineage>
</organism>
<sequence>MAAYGCLWSQKAFPTLVVEIHSIPLTLNGFSRLAMPDQFQNASTSILPSNECNRKGSGKRLSALSFQP</sequence>
<evidence type="ECO:0000313" key="1">
    <source>
        <dbReference type="EMBL" id="OBZ78249.1"/>
    </source>
</evidence>
<reference evidence="1 2" key="1">
    <citation type="submission" date="2016-03" db="EMBL/GenBank/DDBJ databases">
        <title>Whole genome sequencing of Grifola frondosa 9006-11.</title>
        <authorList>
            <person name="Min B."/>
            <person name="Park H."/>
            <person name="Kim J.-G."/>
            <person name="Cho H."/>
            <person name="Oh Y.-L."/>
            <person name="Kong W.-S."/>
            <person name="Choi I.-G."/>
        </authorList>
    </citation>
    <scope>NUCLEOTIDE SEQUENCE [LARGE SCALE GENOMIC DNA]</scope>
    <source>
        <strain evidence="1 2">9006-11</strain>
    </source>
</reference>
<accession>A0A1C7MPA3</accession>
<comment type="caution">
    <text evidence="1">The sequence shown here is derived from an EMBL/GenBank/DDBJ whole genome shotgun (WGS) entry which is preliminary data.</text>
</comment>
<name>A0A1C7MPA3_GRIFR</name>
<keyword evidence="2" id="KW-1185">Reference proteome</keyword>
<gene>
    <name evidence="1" type="ORF">A0H81_01756</name>
</gene>